<dbReference type="STRING" id="22663.A0A218XBR2"/>
<feature type="domain" description="DUF4005" evidence="5">
    <location>
        <begin position="381"/>
        <end position="450"/>
    </location>
</feature>
<dbReference type="GO" id="GO:0005516">
    <property type="term" value="F:calmodulin binding"/>
    <property type="evidence" value="ECO:0007669"/>
    <property type="project" value="UniProtKB-KW"/>
</dbReference>
<dbReference type="GeneID" id="116207623"/>
<dbReference type="InterPro" id="IPR025064">
    <property type="entry name" value="DUF4005"/>
</dbReference>
<dbReference type="PANTHER" id="PTHR32295">
    <property type="entry name" value="IQ-DOMAIN 5-RELATED"/>
    <property type="match status" value="1"/>
</dbReference>
<evidence type="ECO:0000313" key="7">
    <source>
        <dbReference type="EMBL" id="PKI32511.1"/>
    </source>
</evidence>
<dbReference type="Proteomes" id="UP000233551">
    <property type="component" value="Unassembled WGS sequence"/>
</dbReference>
<feature type="compositionally biased region" description="Polar residues" evidence="4">
    <location>
        <begin position="454"/>
        <end position="470"/>
    </location>
</feature>
<dbReference type="Gene3D" id="1.20.5.190">
    <property type="match status" value="1"/>
</dbReference>
<dbReference type="Pfam" id="PF00612">
    <property type="entry name" value="IQ"/>
    <property type="match status" value="1"/>
</dbReference>
<feature type="region of interest" description="Disordered" evidence="4">
    <location>
        <begin position="307"/>
        <end position="470"/>
    </location>
</feature>
<dbReference type="InterPro" id="IPR000048">
    <property type="entry name" value="IQ_motif_EF-hand-BS"/>
</dbReference>
<dbReference type="PANTHER" id="PTHR32295:SF175">
    <property type="entry name" value="PROTEIN IQ-DOMAIN 2"/>
    <property type="match status" value="1"/>
</dbReference>
<dbReference type="Pfam" id="PF13178">
    <property type="entry name" value="DUF4005"/>
    <property type="match status" value="1"/>
</dbReference>
<dbReference type="PROSITE" id="PS50096">
    <property type="entry name" value="IQ"/>
    <property type="match status" value="1"/>
</dbReference>
<proteinExistence type="inferred from homology"/>
<evidence type="ECO:0000256" key="1">
    <source>
        <dbReference type="ARBA" id="ARBA00022860"/>
    </source>
</evidence>
<organism evidence="6 8">
    <name type="scientific">Punica granatum</name>
    <name type="common">Pomegranate</name>
    <dbReference type="NCBI Taxonomy" id="22663"/>
    <lineage>
        <taxon>Eukaryota</taxon>
        <taxon>Viridiplantae</taxon>
        <taxon>Streptophyta</taxon>
        <taxon>Embryophyta</taxon>
        <taxon>Tracheophyta</taxon>
        <taxon>Spermatophyta</taxon>
        <taxon>Magnoliopsida</taxon>
        <taxon>eudicotyledons</taxon>
        <taxon>Gunneridae</taxon>
        <taxon>Pentapetalae</taxon>
        <taxon>rosids</taxon>
        <taxon>malvids</taxon>
        <taxon>Myrtales</taxon>
        <taxon>Lythraceae</taxon>
        <taxon>Punica</taxon>
    </lineage>
</organism>
<keyword evidence="1" id="KW-0112">Calmodulin-binding</keyword>
<evidence type="ECO:0000256" key="2">
    <source>
        <dbReference type="ARBA" id="ARBA00024341"/>
    </source>
</evidence>
<reference evidence="6" key="2">
    <citation type="submission" date="2017-06" db="EMBL/GenBank/DDBJ databases">
        <title>The pomegranate genome and the genomics of punicalagin biosynthesis.</title>
        <authorList>
            <person name="Xu C."/>
        </authorList>
    </citation>
    <scope>NUCLEOTIDE SEQUENCE [LARGE SCALE GENOMIC DNA]</scope>
    <source>
        <tissue evidence="6">Fresh leaf</tissue>
    </source>
</reference>
<feature type="compositionally biased region" description="Pro residues" evidence="4">
    <location>
        <begin position="329"/>
        <end position="340"/>
    </location>
</feature>
<feature type="compositionally biased region" description="Polar residues" evidence="4">
    <location>
        <begin position="307"/>
        <end position="324"/>
    </location>
</feature>
<evidence type="ECO:0000256" key="4">
    <source>
        <dbReference type="SAM" id="MobiDB-lite"/>
    </source>
</evidence>
<feature type="region of interest" description="Disordered" evidence="4">
    <location>
        <begin position="1"/>
        <end position="59"/>
    </location>
</feature>
<dbReference type="AlphaFoldDB" id="A0A218XBR2"/>
<accession>A0A218XBR2</accession>
<dbReference type="OrthoDB" id="1923765at2759"/>
<dbReference type="Proteomes" id="UP000197138">
    <property type="component" value="Unassembled WGS sequence"/>
</dbReference>
<name>A0A218XBR2_PUNGR</name>
<evidence type="ECO:0000313" key="6">
    <source>
        <dbReference type="EMBL" id="OWM82383.1"/>
    </source>
</evidence>
<evidence type="ECO:0000313" key="8">
    <source>
        <dbReference type="Proteomes" id="UP000197138"/>
    </source>
</evidence>
<evidence type="ECO:0000313" key="9">
    <source>
        <dbReference type="Proteomes" id="UP000233551"/>
    </source>
</evidence>
<comment type="caution">
    <text evidence="6">The sequence shown here is derived from an EMBL/GenBank/DDBJ whole genome shotgun (WGS) entry which is preliminary data.</text>
</comment>
<comment type="similarity">
    <text evidence="2">Belongs to the IQD family.</text>
</comment>
<comment type="subunit">
    <text evidence="3">Binds to multiple calmodulin (CaM) in the presence of Ca(2+) and CaM-like proteins.</text>
</comment>
<sequence length="470" mass="52104">MGRKGSWFSSVKKALSPESKEKSGKSKKKWFGKEKHVATHSGHTEAAPEPTLPPPSHPHQNVEDVTLINEHKEETKDVSALTNVAVESVAQTATEVLTVSTVSRFAGKSKEEIAAIRIQTAFRGYQARRALRALRGLVRLKSLIEGPAVKRQVNNTMKCMQTLARLQSQIHSRRLRMSEENQALQRQLLQNRAKELELKIVEEWDDSLQSKEQIEASLLKKFEATMRRERALAYSFTHQQTWKNQSKLMNPMFLDPSNPAWGWSWLERWMAARPWEKDTVNEQSSTKSTGVNIAGEISKSYARYQLNSDKNNSPTASQKSTHFNSFPSPSAPAKPTPPSGPRNKLKPSNSPRSSMGGPEDDSKSMLSVQSEQTRRHSIGVASSVRDDESLASSPSVPSYMVATQSARAKSRLQSPLGPDSNGKPEKVSPVIAKKRLSYPPSPGRPRRHSGPPKVNTSIISENSVTSGVAT</sequence>
<evidence type="ECO:0000256" key="3">
    <source>
        <dbReference type="ARBA" id="ARBA00024378"/>
    </source>
</evidence>
<keyword evidence="9" id="KW-1185">Reference proteome</keyword>
<dbReference type="EMBL" id="MTKT01002011">
    <property type="protein sequence ID" value="OWM82383.1"/>
    <property type="molecule type" value="Genomic_DNA"/>
</dbReference>
<evidence type="ECO:0000259" key="5">
    <source>
        <dbReference type="Pfam" id="PF13178"/>
    </source>
</evidence>
<dbReference type="SMART" id="SM00015">
    <property type="entry name" value="IQ"/>
    <property type="match status" value="1"/>
</dbReference>
<reference evidence="8" key="1">
    <citation type="journal article" date="2017" name="Plant J.">
        <title>The pomegranate (Punica granatum L.) genome and the genomics of punicalagin biosynthesis.</title>
        <authorList>
            <person name="Qin G."/>
            <person name="Xu C."/>
            <person name="Ming R."/>
            <person name="Tang H."/>
            <person name="Guyot R."/>
            <person name="Kramer E.M."/>
            <person name="Hu Y."/>
            <person name="Yi X."/>
            <person name="Qi Y."/>
            <person name="Xu X."/>
            <person name="Gao Z."/>
            <person name="Pan H."/>
            <person name="Jian J."/>
            <person name="Tian Y."/>
            <person name="Yue Z."/>
            <person name="Xu Y."/>
        </authorList>
    </citation>
    <scope>NUCLEOTIDE SEQUENCE [LARGE SCALE GENOMIC DNA]</scope>
    <source>
        <strain evidence="8">cv. Dabenzi</strain>
    </source>
</reference>
<gene>
    <name evidence="6" type="ORF">CDL15_Pgr001957</name>
    <name evidence="7" type="ORF">CRG98_047091</name>
</gene>
<dbReference type="EMBL" id="PGOL01007545">
    <property type="protein sequence ID" value="PKI32511.1"/>
    <property type="molecule type" value="Genomic_DNA"/>
</dbReference>
<protein>
    <recommendedName>
        <fullName evidence="5">DUF4005 domain-containing protein</fullName>
    </recommendedName>
</protein>
<feature type="compositionally biased region" description="Polar residues" evidence="4">
    <location>
        <begin position="390"/>
        <end position="413"/>
    </location>
</feature>
<reference evidence="7 9" key="3">
    <citation type="submission" date="2017-11" db="EMBL/GenBank/DDBJ databases">
        <title>De-novo sequencing of pomegranate (Punica granatum L.) genome.</title>
        <authorList>
            <person name="Akparov Z."/>
            <person name="Amiraslanov A."/>
            <person name="Hajiyeva S."/>
            <person name="Abbasov M."/>
            <person name="Kaur K."/>
            <person name="Hamwieh A."/>
            <person name="Solovyev V."/>
            <person name="Salamov A."/>
            <person name="Braich B."/>
            <person name="Kosarev P."/>
            <person name="Mahmoud A."/>
            <person name="Hajiyev E."/>
            <person name="Babayeva S."/>
            <person name="Izzatullayeva V."/>
            <person name="Mammadov A."/>
            <person name="Mammadov A."/>
            <person name="Sharifova S."/>
            <person name="Ojaghi J."/>
            <person name="Eynullazada K."/>
            <person name="Bayramov B."/>
            <person name="Abdulazimova A."/>
            <person name="Shahmuradov I."/>
        </authorList>
    </citation>
    <scope>NUCLEOTIDE SEQUENCE [LARGE SCALE GENOMIC DNA]</scope>
    <source>
        <strain evidence="7">AG2017</strain>
        <strain evidence="9">cv. AG2017</strain>
        <tissue evidence="7">Leaf</tissue>
    </source>
</reference>
<dbReference type="CDD" id="cd23767">
    <property type="entry name" value="IQCD"/>
    <property type="match status" value="1"/>
</dbReference>